<name>A0ABC8Y7N9_9POAL</name>
<evidence type="ECO:0000313" key="3">
    <source>
        <dbReference type="Proteomes" id="UP001497457"/>
    </source>
</evidence>
<evidence type="ECO:0000313" key="2">
    <source>
        <dbReference type="EMBL" id="CAL4937786.1"/>
    </source>
</evidence>
<accession>A0ABC8Y7N9</accession>
<proteinExistence type="predicted"/>
<dbReference type="Proteomes" id="UP001497457">
    <property type="component" value="Chromosome 16b"/>
</dbReference>
<reference evidence="3" key="1">
    <citation type="submission" date="2024-06" db="EMBL/GenBank/DDBJ databases">
        <authorList>
            <person name="Ryan C."/>
        </authorList>
    </citation>
    <scope>NUCLEOTIDE SEQUENCE [LARGE SCALE GENOMIC DNA]</scope>
</reference>
<dbReference type="AlphaFoldDB" id="A0ABC8Y7N9"/>
<protein>
    <submittedName>
        <fullName evidence="2">Uncharacterized protein</fullName>
    </submittedName>
</protein>
<reference evidence="2 3" key="2">
    <citation type="submission" date="2024-10" db="EMBL/GenBank/DDBJ databases">
        <authorList>
            <person name="Ryan C."/>
        </authorList>
    </citation>
    <scope>NUCLEOTIDE SEQUENCE [LARGE SCALE GENOMIC DNA]</scope>
</reference>
<feature type="signal peptide" evidence="1">
    <location>
        <begin position="1"/>
        <end position="28"/>
    </location>
</feature>
<keyword evidence="3" id="KW-1185">Reference proteome</keyword>
<feature type="chain" id="PRO_5044761545" evidence="1">
    <location>
        <begin position="29"/>
        <end position="87"/>
    </location>
</feature>
<evidence type="ECO:0000256" key="1">
    <source>
        <dbReference type="SAM" id="SignalP"/>
    </source>
</evidence>
<sequence>MASTTAMMIARAVVVAVLLMQCCNMILAARPLLHAAAAGDGRRGWQPGQGREAPFMQVLNVPGGGNCHGFMDPSHPPCPPHANAVMP</sequence>
<gene>
    <name evidence="2" type="ORF">URODEC1_LOCUS30781</name>
</gene>
<keyword evidence="1" id="KW-0732">Signal</keyword>
<dbReference type="EMBL" id="OZ075126">
    <property type="protein sequence ID" value="CAL4937786.1"/>
    <property type="molecule type" value="Genomic_DNA"/>
</dbReference>
<organism evidence="2 3">
    <name type="scientific">Urochloa decumbens</name>
    <dbReference type="NCBI Taxonomy" id="240449"/>
    <lineage>
        <taxon>Eukaryota</taxon>
        <taxon>Viridiplantae</taxon>
        <taxon>Streptophyta</taxon>
        <taxon>Embryophyta</taxon>
        <taxon>Tracheophyta</taxon>
        <taxon>Spermatophyta</taxon>
        <taxon>Magnoliopsida</taxon>
        <taxon>Liliopsida</taxon>
        <taxon>Poales</taxon>
        <taxon>Poaceae</taxon>
        <taxon>PACMAD clade</taxon>
        <taxon>Panicoideae</taxon>
        <taxon>Panicodae</taxon>
        <taxon>Paniceae</taxon>
        <taxon>Melinidinae</taxon>
        <taxon>Urochloa</taxon>
    </lineage>
</organism>